<dbReference type="STRING" id="993689.GCA_002077135_00176"/>
<name>A0A4S3KS29_9GAMM</name>
<comment type="caution">
    <text evidence="1">The sequence shown here is derived from an EMBL/GenBank/DDBJ whole genome shotgun (WGS) entry which is preliminary data.</text>
</comment>
<reference evidence="1 2" key="1">
    <citation type="submission" date="2017-02" db="EMBL/GenBank/DDBJ databases">
        <title>Whole genome sequencing of Metallibacterium scheffleri DSM 24874 (T).</title>
        <authorList>
            <person name="Kumar S."/>
            <person name="Patil P."/>
            <person name="Patil P.B."/>
        </authorList>
    </citation>
    <scope>NUCLEOTIDE SEQUENCE [LARGE SCALE GENOMIC DNA]</scope>
    <source>
        <strain evidence="1 2">DSM 24874</strain>
    </source>
</reference>
<evidence type="ECO:0008006" key="3">
    <source>
        <dbReference type="Google" id="ProtNLM"/>
    </source>
</evidence>
<evidence type="ECO:0000313" key="2">
    <source>
        <dbReference type="Proteomes" id="UP000307749"/>
    </source>
</evidence>
<protein>
    <recommendedName>
        <fullName evidence="3">Transposase</fullName>
    </recommendedName>
</protein>
<organism evidence="1 2">
    <name type="scientific">Metallibacterium scheffleri</name>
    <dbReference type="NCBI Taxonomy" id="993689"/>
    <lineage>
        <taxon>Bacteria</taxon>
        <taxon>Pseudomonadati</taxon>
        <taxon>Pseudomonadota</taxon>
        <taxon>Gammaproteobacteria</taxon>
        <taxon>Lysobacterales</taxon>
        <taxon>Rhodanobacteraceae</taxon>
        <taxon>Metallibacterium</taxon>
    </lineage>
</organism>
<proteinExistence type="predicted"/>
<keyword evidence="2" id="KW-1185">Reference proteome</keyword>
<dbReference type="OrthoDB" id="1551210at2"/>
<dbReference type="AlphaFoldDB" id="A0A4S3KS29"/>
<dbReference type="EMBL" id="MWQO01000014">
    <property type="protein sequence ID" value="THD11278.1"/>
    <property type="molecule type" value="Genomic_DNA"/>
</dbReference>
<accession>A0A4S3KS29</accession>
<sequence length="135" mass="15707">MFIKVTRSGPRRYVQLVEAYRDDDGHPRQRTVATLGRLDQMDTQLESVIAGLLRLSGRHPHNRNTGTWDDVQQPLFPDPPAKDFVVLAKRWVVERTHAWNERARRLMAHHDRSAWAPIAWVWLVEARILATRLVA</sequence>
<evidence type="ECO:0000313" key="1">
    <source>
        <dbReference type="EMBL" id="THD11278.1"/>
    </source>
</evidence>
<gene>
    <name evidence="1" type="ORF">B1806_03940</name>
</gene>
<dbReference type="Proteomes" id="UP000307749">
    <property type="component" value="Unassembled WGS sequence"/>
</dbReference>